<dbReference type="InterPro" id="IPR003593">
    <property type="entry name" value="AAA+_ATPase"/>
</dbReference>
<evidence type="ECO:0000256" key="1">
    <source>
        <dbReference type="PROSITE-ProRule" id="PRU00339"/>
    </source>
</evidence>
<dbReference type="PROSITE" id="PS50005">
    <property type="entry name" value="TPR"/>
    <property type="match status" value="1"/>
</dbReference>
<dbReference type="InterPro" id="IPR011990">
    <property type="entry name" value="TPR-like_helical_dom_sf"/>
</dbReference>
<dbReference type="SUPFAM" id="SSF48452">
    <property type="entry name" value="TPR-like"/>
    <property type="match status" value="2"/>
</dbReference>
<dbReference type="PANTHER" id="PTHR47691">
    <property type="entry name" value="REGULATOR-RELATED"/>
    <property type="match status" value="1"/>
</dbReference>
<dbReference type="PANTHER" id="PTHR47691:SF3">
    <property type="entry name" value="HTH-TYPE TRANSCRIPTIONAL REGULATOR RV0890C-RELATED"/>
    <property type="match status" value="1"/>
</dbReference>
<dbReference type="Pfam" id="PF13424">
    <property type="entry name" value="TPR_12"/>
    <property type="match status" value="1"/>
</dbReference>
<accession>A0ABY3WW79</accession>
<dbReference type="SMART" id="SM00382">
    <property type="entry name" value="AAA"/>
    <property type="match status" value="1"/>
</dbReference>
<evidence type="ECO:0000259" key="2">
    <source>
        <dbReference type="SMART" id="SM00382"/>
    </source>
</evidence>
<name>A0ABY3WW79_9ACTN</name>
<dbReference type="Pfam" id="PF13401">
    <property type="entry name" value="AAA_22"/>
    <property type="match status" value="1"/>
</dbReference>
<feature type="domain" description="AAA+ ATPase" evidence="2">
    <location>
        <begin position="97"/>
        <end position="245"/>
    </location>
</feature>
<dbReference type="InterPro" id="IPR019734">
    <property type="entry name" value="TPR_rpt"/>
</dbReference>
<gene>
    <name evidence="3" type="ORF">J4032_29635</name>
</gene>
<feature type="repeat" description="TPR" evidence="1">
    <location>
        <begin position="452"/>
        <end position="485"/>
    </location>
</feature>
<keyword evidence="4" id="KW-1185">Reference proteome</keyword>
<dbReference type="InterPro" id="IPR027417">
    <property type="entry name" value="P-loop_NTPase"/>
</dbReference>
<sequence>MRGTHAAVALAVNTGFLTVLFATAAIVSAFAAVRRIRSHHPAPGPPATVATAAVPEADPVPVPAADLTFVPELPPPIPDFTGRFHDLACLLRLADDGHRTIVVTGAPGTGKTALAVRLAHELRTRFPDGALYAELGAGRGDPAPPAAVLGRFLAALGAPAEERTGRPAALAARFRSRTRSRRILLLLDDAADAAQLRPLLPAGDTCLTVITARRAVTDLPGAVPFALAPLTEPDALALWAAPRPLVHACGRLPLALRVAAAAGPARAGRLAAERARLDALGIGDPGARAAFETGYAALDAADRHLLRALAAYPGARITATVAAAAADRQPADSDAGLARLAAAQLVEAVAPGTYRLHDLIRGFAAERLERDTTPADRRAARARLLAVRPADPAAVSALVRAGVREGLHAEAYRLATTADERLREEPCQSARLAMWTALLDAARRAGEQLWVAHALRALGDAHRREGRYDQAVDHLRMSLAVQRPTDGTRGDRIEPRLLLGDALRRAGRYEEALRELRTALHTATGDAEILTSLGELHLDRRRPDEAIPCLEAAFTLTGSADTERHLGTAYARAGNLPAAEHHLRSALAAHRQRGCAAGEGWTLRELGHLDEQRFAFAQGAAHHRAALSVFARADHGLGVAAAAEALGDNLLAQGDEVAADTEYRRAAAAYADFGDPVREAEARRKLSAP</sequence>
<evidence type="ECO:0000313" key="4">
    <source>
        <dbReference type="Proteomes" id="UP000828924"/>
    </source>
</evidence>
<dbReference type="Gene3D" id="3.40.50.300">
    <property type="entry name" value="P-loop containing nucleotide triphosphate hydrolases"/>
    <property type="match status" value="1"/>
</dbReference>
<dbReference type="InterPro" id="IPR049945">
    <property type="entry name" value="AAA_22"/>
</dbReference>
<dbReference type="RefSeq" id="WP_242336076.1">
    <property type="nucleotide sequence ID" value="NZ_CP071872.1"/>
</dbReference>
<protein>
    <submittedName>
        <fullName evidence="3">Tetratricopeptide repeat protein</fullName>
    </submittedName>
</protein>
<evidence type="ECO:0000313" key="3">
    <source>
        <dbReference type="EMBL" id="UNM15072.1"/>
    </source>
</evidence>
<organism evidence="3 4">
    <name type="scientific">Streptomyces formicae</name>
    <dbReference type="NCBI Taxonomy" id="1616117"/>
    <lineage>
        <taxon>Bacteria</taxon>
        <taxon>Bacillati</taxon>
        <taxon>Actinomycetota</taxon>
        <taxon>Actinomycetes</taxon>
        <taxon>Kitasatosporales</taxon>
        <taxon>Streptomycetaceae</taxon>
        <taxon>Streptomyces</taxon>
    </lineage>
</organism>
<dbReference type="SMART" id="SM00028">
    <property type="entry name" value="TPR"/>
    <property type="match status" value="4"/>
</dbReference>
<keyword evidence="1" id="KW-0802">TPR repeat</keyword>
<dbReference type="Proteomes" id="UP000828924">
    <property type="component" value="Chromosome"/>
</dbReference>
<dbReference type="SUPFAM" id="SSF52540">
    <property type="entry name" value="P-loop containing nucleoside triphosphate hydrolases"/>
    <property type="match status" value="1"/>
</dbReference>
<reference evidence="3 4" key="1">
    <citation type="submission" date="2021-03" db="EMBL/GenBank/DDBJ databases">
        <title>Complete genome of Streptomyces formicae strain 1H-GS9 (DSM 100524).</title>
        <authorList>
            <person name="Atanasov K.E."/>
            <person name="Altabella T."/>
            <person name="Ferrer A."/>
        </authorList>
    </citation>
    <scope>NUCLEOTIDE SEQUENCE [LARGE SCALE GENOMIC DNA]</scope>
    <source>
        <strain evidence="3 4">1H-GS9</strain>
    </source>
</reference>
<dbReference type="EMBL" id="CP071872">
    <property type="protein sequence ID" value="UNM15072.1"/>
    <property type="molecule type" value="Genomic_DNA"/>
</dbReference>
<dbReference type="PRINTS" id="PR00364">
    <property type="entry name" value="DISEASERSIST"/>
</dbReference>
<proteinExistence type="predicted"/>
<dbReference type="Gene3D" id="1.25.40.10">
    <property type="entry name" value="Tetratricopeptide repeat domain"/>
    <property type="match status" value="2"/>
</dbReference>